<dbReference type="EMBL" id="ML119660">
    <property type="protein sequence ID" value="RPA84180.1"/>
    <property type="molecule type" value="Genomic_DNA"/>
</dbReference>
<feature type="signal peptide" evidence="2">
    <location>
        <begin position="1"/>
        <end position="20"/>
    </location>
</feature>
<gene>
    <name evidence="3" type="ORF">BJ508DRAFT_340701</name>
</gene>
<feature type="chain" id="PRO_5018091908" evidence="2">
    <location>
        <begin position="21"/>
        <end position="480"/>
    </location>
</feature>
<evidence type="ECO:0000256" key="1">
    <source>
        <dbReference type="SAM" id="MobiDB-lite"/>
    </source>
</evidence>
<evidence type="ECO:0000313" key="4">
    <source>
        <dbReference type="Proteomes" id="UP000275078"/>
    </source>
</evidence>
<protein>
    <submittedName>
        <fullName evidence="3">Uncharacterized protein</fullName>
    </submittedName>
</protein>
<dbReference type="Proteomes" id="UP000275078">
    <property type="component" value="Unassembled WGS sequence"/>
</dbReference>
<evidence type="ECO:0000256" key="2">
    <source>
        <dbReference type="SAM" id="SignalP"/>
    </source>
</evidence>
<dbReference type="AlphaFoldDB" id="A0A3N4IJ52"/>
<accession>A0A3N4IJ52</accession>
<keyword evidence="2" id="KW-0732">Signal</keyword>
<reference evidence="3 4" key="1">
    <citation type="journal article" date="2018" name="Nat. Ecol. Evol.">
        <title>Pezizomycetes genomes reveal the molecular basis of ectomycorrhizal truffle lifestyle.</title>
        <authorList>
            <person name="Murat C."/>
            <person name="Payen T."/>
            <person name="Noel B."/>
            <person name="Kuo A."/>
            <person name="Morin E."/>
            <person name="Chen J."/>
            <person name="Kohler A."/>
            <person name="Krizsan K."/>
            <person name="Balestrini R."/>
            <person name="Da Silva C."/>
            <person name="Montanini B."/>
            <person name="Hainaut M."/>
            <person name="Levati E."/>
            <person name="Barry K.W."/>
            <person name="Belfiori B."/>
            <person name="Cichocki N."/>
            <person name="Clum A."/>
            <person name="Dockter R.B."/>
            <person name="Fauchery L."/>
            <person name="Guy J."/>
            <person name="Iotti M."/>
            <person name="Le Tacon F."/>
            <person name="Lindquist E.A."/>
            <person name="Lipzen A."/>
            <person name="Malagnac F."/>
            <person name="Mello A."/>
            <person name="Molinier V."/>
            <person name="Miyauchi S."/>
            <person name="Poulain J."/>
            <person name="Riccioni C."/>
            <person name="Rubini A."/>
            <person name="Sitrit Y."/>
            <person name="Splivallo R."/>
            <person name="Traeger S."/>
            <person name="Wang M."/>
            <person name="Zifcakova L."/>
            <person name="Wipf D."/>
            <person name="Zambonelli A."/>
            <person name="Paolocci F."/>
            <person name="Nowrousian M."/>
            <person name="Ottonello S."/>
            <person name="Baldrian P."/>
            <person name="Spatafora J.W."/>
            <person name="Henrissat B."/>
            <person name="Nagy L.G."/>
            <person name="Aury J.M."/>
            <person name="Wincker P."/>
            <person name="Grigoriev I.V."/>
            <person name="Bonfante P."/>
            <person name="Martin F.M."/>
        </authorList>
    </citation>
    <scope>NUCLEOTIDE SEQUENCE [LARGE SCALE GENOMIC DNA]</scope>
    <source>
        <strain evidence="3 4">RN42</strain>
    </source>
</reference>
<evidence type="ECO:0000313" key="3">
    <source>
        <dbReference type="EMBL" id="RPA84180.1"/>
    </source>
</evidence>
<feature type="region of interest" description="Disordered" evidence="1">
    <location>
        <begin position="153"/>
        <end position="193"/>
    </location>
</feature>
<feature type="compositionally biased region" description="Low complexity" evidence="1">
    <location>
        <begin position="153"/>
        <end position="174"/>
    </location>
</feature>
<organism evidence="3 4">
    <name type="scientific">Ascobolus immersus RN42</name>
    <dbReference type="NCBI Taxonomy" id="1160509"/>
    <lineage>
        <taxon>Eukaryota</taxon>
        <taxon>Fungi</taxon>
        <taxon>Dikarya</taxon>
        <taxon>Ascomycota</taxon>
        <taxon>Pezizomycotina</taxon>
        <taxon>Pezizomycetes</taxon>
        <taxon>Pezizales</taxon>
        <taxon>Ascobolaceae</taxon>
        <taxon>Ascobolus</taxon>
    </lineage>
</organism>
<sequence length="480" mass="52757">MWSKYLVALYAVLTIQGVVTAPVIPDESVADGRSAVKKLGITPTPTVAEGQYCRPWNEVWQEYVASYNKCDGKSQNEAFYRILGGSGAQIQRRQLYSGSRNEEFDDGLGEHPYMSFIAEQGDARIIDEKPTPTVLRNEAAILRKRDDDDLEASSISSAVSSAVSTTVPSSEPSAGQNAEDSGDELEESSQNPGLFIVEEKPAYGSKAFYENGLFGVKPNHATPSGFSYSCTDSDWYDEFKRKKAIYDKQCEVLRRERNERESREQVARYAAQRSASAAAAAASLLAEEIAEAERLGIADERRYGTFPARPGPTIFGKWGFNPPPRDENGEIIESAFATHDPLAYPGAPKRRKLHPAAVSYFADQNARREAEEEERERIRVENFKKDHAIRMGTYVHRDVPTELEKALDAAVGLNQGPAFRDSFLPSSLGDLVKAAIVGDANILPALDNGFTPGNMIAAEEASNLQLLEVPVNDNIGCTLM</sequence>
<name>A0A3N4IJ52_ASCIM</name>
<keyword evidence="4" id="KW-1185">Reference proteome</keyword>
<proteinExistence type="predicted"/>